<evidence type="ECO:0000313" key="2">
    <source>
        <dbReference type="EMBL" id="MBO8458412.1"/>
    </source>
</evidence>
<sequence length="457" mass="50587">MNGNTIQEPGYGGKNTIQLSTKPLYVPGDRNIDFALSFDQASITEETGNYSVTNQGGEQIEKLKGIMGKCAGKFSRGKGGLSLTGKSKSFFGDPGIRGSFTLSFWLYSTVAEDGEQIISWKTSRKSGNKLVSQFIRGAVFNNRIEWTFNNFFVPPSGKDTNFVLTAQDMLIPDTWNFHVITFNEFTGLLEYRINGKTQGILYVTSTGREGGQIFTPETGYNAPLDICPAFSGLIDEIVFKTEFTETDNISRFDESGGCYYSQPLELGSKSSRIIKITSQAYTPEGTDYQVFVRTGNNFYQWTQDSPEWTTVTGETTYTDLKGRYAQIKILLYTDGSGNLSPEITDMEITWEEESSPWPPATIYAEAGDGEVKLEWSDSPNLSTTGYLVYYGKKTGEYFGTEGDSGPSPINAGNVNSLTISGLQNGTLYYFAVSAYNDEEDMYSGTLSKEVNARPKRK</sequence>
<reference evidence="2" key="1">
    <citation type="submission" date="2020-10" db="EMBL/GenBank/DDBJ databases">
        <authorList>
            <person name="Gilroy R."/>
        </authorList>
    </citation>
    <scope>NUCLEOTIDE SEQUENCE</scope>
    <source>
        <strain evidence="2">10532</strain>
    </source>
</reference>
<dbReference type="SUPFAM" id="SSF49899">
    <property type="entry name" value="Concanavalin A-like lectins/glucanases"/>
    <property type="match status" value="1"/>
</dbReference>
<accession>A0A9D9HR26</accession>
<dbReference type="InterPro" id="IPR003961">
    <property type="entry name" value="FN3_dom"/>
</dbReference>
<organism evidence="2 3">
    <name type="scientific">Candidatus Gallitreponema excrementavium</name>
    <dbReference type="NCBI Taxonomy" id="2840840"/>
    <lineage>
        <taxon>Bacteria</taxon>
        <taxon>Pseudomonadati</taxon>
        <taxon>Spirochaetota</taxon>
        <taxon>Spirochaetia</taxon>
        <taxon>Spirochaetales</taxon>
        <taxon>Candidatus Gallitreponema</taxon>
    </lineage>
</organism>
<dbReference type="EMBL" id="JADIMM010000108">
    <property type="protein sequence ID" value="MBO8458412.1"/>
    <property type="molecule type" value="Genomic_DNA"/>
</dbReference>
<dbReference type="InterPro" id="IPR013320">
    <property type="entry name" value="ConA-like_dom_sf"/>
</dbReference>
<proteinExistence type="predicted"/>
<feature type="domain" description="Fibronectin type-III" evidence="1">
    <location>
        <begin position="355"/>
        <end position="457"/>
    </location>
</feature>
<evidence type="ECO:0000259" key="1">
    <source>
        <dbReference type="PROSITE" id="PS50853"/>
    </source>
</evidence>
<dbReference type="InterPro" id="IPR036116">
    <property type="entry name" value="FN3_sf"/>
</dbReference>
<name>A0A9D9HR26_9SPIR</name>
<dbReference type="PROSITE" id="PS50853">
    <property type="entry name" value="FN3"/>
    <property type="match status" value="1"/>
</dbReference>
<dbReference type="InterPro" id="IPR013783">
    <property type="entry name" value="Ig-like_fold"/>
</dbReference>
<dbReference type="Gene3D" id="2.60.120.200">
    <property type="match status" value="1"/>
</dbReference>
<dbReference type="SUPFAM" id="SSF49265">
    <property type="entry name" value="Fibronectin type III"/>
    <property type="match status" value="1"/>
</dbReference>
<dbReference type="Proteomes" id="UP000823638">
    <property type="component" value="Unassembled WGS sequence"/>
</dbReference>
<dbReference type="Gene3D" id="2.60.40.10">
    <property type="entry name" value="Immunoglobulins"/>
    <property type="match status" value="1"/>
</dbReference>
<dbReference type="SMART" id="SM00060">
    <property type="entry name" value="FN3"/>
    <property type="match status" value="1"/>
</dbReference>
<reference evidence="2" key="2">
    <citation type="journal article" date="2021" name="PeerJ">
        <title>Extensive microbial diversity within the chicken gut microbiome revealed by metagenomics and culture.</title>
        <authorList>
            <person name="Gilroy R."/>
            <person name="Ravi A."/>
            <person name="Getino M."/>
            <person name="Pursley I."/>
            <person name="Horton D.L."/>
            <person name="Alikhan N.F."/>
            <person name="Baker D."/>
            <person name="Gharbi K."/>
            <person name="Hall N."/>
            <person name="Watson M."/>
            <person name="Adriaenssens E.M."/>
            <person name="Foster-Nyarko E."/>
            <person name="Jarju S."/>
            <person name="Secka A."/>
            <person name="Antonio M."/>
            <person name="Oren A."/>
            <person name="Chaudhuri R.R."/>
            <person name="La Ragione R."/>
            <person name="Hildebrand F."/>
            <person name="Pallen M.J."/>
        </authorList>
    </citation>
    <scope>NUCLEOTIDE SEQUENCE</scope>
    <source>
        <strain evidence="2">10532</strain>
    </source>
</reference>
<dbReference type="Pfam" id="PF00041">
    <property type="entry name" value="fn3"/>
    <property type="match status" value="1"/>
</dbReference>
<dbReference type="AlphaFoldDB" id="A0A9D9HR26"/>
<protein>
    <submittedName>
        <fullName evidence="2">Fibronectin type III domain-containing protein</fullName>
    </submittedName>
</protein>
<dbReference type="CDD" id="cd00063">
    <property type="entry name" value="FN3"/>
    <property type="match status" value="1"/>
</dbReference>
<comment type="caution">
    <text evidence="2">The sequence shown here is derived from an EMBL/GenBank/DDBJ whole genome shotgun (WGS) entry which is preliminary data.</text>
</comment>
<evidence type="ECO:0000313" key="3">
    <source>
        <dbReference type="Proteomes" id="UP000823638"/>
    </source>
</evidence>
<gene>
    <name evidence="2" type="ORF">IAA81_09350</name>
</gene>